<organism evidence="2 3">
    <name type="scientific">Kolteria novifilia</name>
    <dbReference type="NCBI Taxonomy" id="2527975"/>
    <lineage>
        <taxon>Bacteria</taxon>
        <taxon>Pseudomonadati</taxon>
        <taxon>Planctomycetota</taxon>
        <taxon>Planctomycetia</taxon>
        <taxon>Kolteriales</taxon>
        <taxon>Kolteriaceae</taxon>
        <taxon>Kolteria</taxon>
    </lineage>
</organism>
<dbReference type="AlphaFoldDB" id="A0A518B8J4"/>
<dbReference type="RefSeq" id="WP_145260672.1">
    <property type="nucleotide sequence ID" value="NZ_CP036279.1"/>
</dbReference>
<dbReference type="Gene3D" id="3.50.50.60">
    <property type="entry name" value="FAD/NAD(P)-binding domain"/>
    <property type="match status" value="1"/>
</dbReference>
<dbReference type="Proteomes" id="UP000317093">
    <property type="component" value="Chromosome"/>
</dbReference>
<evidence type="ECO:0000259" key="1">
    <source>
        <dbReference type="Pfam" id="PF01593"/>
    </source>
</evidence>
<gene>
    <name evidence="2" type="ORF">Pan216_41750</name>
</gene>
<dbReference type="KEGG" id="knv:Pan216_41750"/>
<dbReference type="InterPro" id="IPR036188">
    <property type="entry name" value="FAD/NAD-bd_sf"/>
</dbReference>
<dbReference type="Gene3D" id="3.90.660.10">
    <property type="match status" value="1"/>
</dbReference>
<name>A0A518B8J4_9BACT</name>
<dbReference type="PANTHER" id="PTHR16128">
    <property type="entry name" value="FAD/NAD(P)-BINDING OXIDOREDUCTASE FAMILY PROTEIN"/>
    <property type="match status" value="1"/>
</dbReference>
<accession>A0A518B8J4</accession>
<dbReference type="EMBL" id="CP036279">
    <property type="protein sequence ID" value="QDU63297.1"/>
    <property type="molecule type" value="Genomic_DNA"/>
</dbReference>
<sequence>MTKSPAVAIVGAGLSGVAGARCLSRAGVEVTIVEKSRGIGGRMATRRAELAQWPGETPLAFDHGAQYFTVKGERFRRVVDEAIAAGRAATWEGTIRVLEEGTARLPEQPLDRYVATPTMNSLCKLLGEGLKVHSRFEVAAIERDAGRWRLVAKDGRELRDMDAVMVSAPAPQAATLLAPCPDLARQATRVRMNGCWALMLAYAERLPVDFDGAFVHGSPLSWIARDSSKPGRDRSSERWIAHGSPEWSQRHLELEKEEIVERLLPIFADAVKVPANTPPSFVTAHRWRYALPAEPLAEPYLWDDDERLGACGDWCDGPRVEGAYLSGLSLAERLLASFDIRPGS</sequence>
<dbReference type="PANTHER" id="PTHR16128:SF5">
    <property type="entry name" value="FAD_NAD(P)-BINDING OXIDOREDUCTASE FAMILY PROTEIN"/>
    <property type="match status" value="1"/>
</dbReference>
<keyword evidence="3" id="KW-1185">Reference proteome</keyword>
<dbReference type="Pfam" id="PF01593">
    <property type="entry name" value="Amino_oxidase"/>
    <property type="match status" value="1"/>
</dbReference>
<dbReference type="GO" id="GO:0016491">
    <property type="term" value="F:oxidoreductase activity"/>
    <property type="evidence" value="ECO:0007669"/>
    <property type="project" value="InterPro"/>
</dbReference>
<evidence type="ECO:0000313" key="2">
    <source>
        <dbReference type="EMBL" id="QDU63297.1"/>
    </source>
</evidence>
<dbReference type="InterPro" id="IPR002937">
    <property type="entry name" value="Amino_oxidase"/>
</dbReference>
<proteinExistence type="predicted"/>
<evidence type="ECO:0000313" key="3">
    <source>
        <dbReference type="Proteomes" id="UP000317093"/>
    </source>
</evidence>
<dbReference type="SUPFAM" id="SSF51905">
    <property type="entry name" value="FAD/NAD(P)-binding domain"/>
    <property type="match status" value="1"/>
</dbReference>
<reference evidence="2 3" key="1">
    <citation type="submission" date="2019-02" db="EMBL/GenBank/DDBJ databases">
        <title>Deep-cultivation of Planctomycetes and their phenomic and genomic characterization uncovers novel biology.</title>
        <authorList>
            <person name="Wiegand S."/>
            <person name="Jogler M."/>
            <person name="Boedeker C."/>
            <person name="Pinto D."/>
            <person name="Vollmers J."/>
            <person name="Rivas-Marin E."/>
            <person name="Kohn T."/>
            <person name="Peeters S.H."/>
            <person name="Heuer A."/>
            <person name="Rast P."/>
            <person name="Oberbeckmann S."/>
            <person name="Bunk B."/>
            <person name="Jeske O."/>
            <person name="Meyerdierks A."/>
            <person name="Storesund J.E."/>
            <person name="Kallscheuer N."/>
            <person name="Luecker S."/>
            <person name="Lage O.M."/>
            <person name="Pohl T."/>
            <person name="Merkel B.J."/>
            <person name="Hornburger P."/>
            <person name="Mueller R.-W."/>
            <person name="Bruemmer F."/>
            <person name="Labrenz M."/>
            <person name="Spormann A.M."/>
            <person name="Op den Camp H."/>
            <person name="Overmann J."/>
            <person name="Amann R."/>
            <person name="Jetten M.S.M."/>
            <person name="Mascher T."/>
            <person name="Medema M.H."/>
            <person name="Devos D.P."/>
            <person name="Kaster A.-K."/>
            <person name="Ovreas L."/>
            <person name="Rohde M."/>
            <person name="Galperin M.Y."/>
            <person name="Jogler C."/>
        </authorList>
    </citation>
    <scope>NUCLEOTIDE SEQUENCE [LARGE SCALE GENOMIC DNA]</scope>
    <source>
        <strain evidence="2 3">Pan216</strain>
    </source>
</reference>
<protein>
    <recommendedName>
        <fullName evidence="1">Amine oxidase domain-containing protein</fullName>
    </recommendedName>
</protein>
<dbReference type="Pfam" id="PF13450">
    <property type="entry name" value="NAD_binding_8"/>
    <property type="match status" value="1"/>
</dbReference>
<dbReference type="OrthoDB" id="5792777at2"/>
<feature type="domain" description="Amine oxidase" evidence="1">
    <location>
        <begin position="119"/>
        <end position="335"/>
    </location>
</feature>